<dbReference type="Pfam" id="PF03741">
    <property type="entry name" value="TerC"/>
    <property type="match status" value="1"/>
</dbReference>
<accession>A0A5C5VQ67</accession>
<evidence type="ECO:0000256" key="2">
    <source>
        <dbReference type="ARBA" id="ARBA00007511"/>
    </source>
</evidence>
<evidence type="ECO:0000313" key="8">
    <source>
        <dbReference type="EMBL" id="TWT40183.1"/>
    </source>
</evidence>
<dbReference type="AlphaFoldDB" id="A0A5C5VQ67"/>
<feature type="region of interest" description="Disordered" evidence="6">
    <location>
        <begin position="92"/>
        <end position="131"/>
    </location>
</feature>
<keyword evidence="3 7" id="KW-0812">Transmembrane</keyword>
<feature type="transmembrane region" description="Helical" evidence="7">
    <location>
        <begin position="42"/>
        <end position="63"/>
    </location>
</feature>
<organism evidence="8 9">
    <name type="scientific">Thalassoglobus neptunius</name>
    <dbReference type="NCBI Taxonomy" id="1938619"/>
    <lineage>
        <taxon>Bacteria</taxon>
        <taxon>Pseudomonadati</taxon>
        <taxon>Planctomycetota</taxon>
        <taxon>Planctomycetia</taxon>
        <taxon>Planctomycetales</taxon>
        <taxon>Planctomycetaceae</taxon>
        <taxon>Thalassoglobus</taxon>
    </lineage>
</organism>
<keyword evidence="5 7" id="KW-0472">Membrane</keyword>
<proteinExistence type="inferred from homology"/>
<dbReference type="Proteomes" id="UP000317243">
    <property type="component" value="Unassembled WGS sequence"/>
</dbReference>
<dbReference type="InterPro" id="IPR005496">
    <property type="entry name" value="Integral_membrane_TerC"/>
</dbReference>
<gene>
    <name evidence="8" type="ORF">KOR42_49650</name>
</gene>
<name>A0A5C5VQ67_9PLAN</name>
<comment type="similarity">
    <text evidence="2">Belongs to the TerC family.</text>
</comment>
<evidence type="ECO:0000313" key="9">
    <source>
        <dbReference type="Proteomes" id="UP000317243"/>
    </source>
</evidence>
<feature type="compositionally biased region" description="Basic and acidic residues" evidence="6">
    <location>
        <begin position="114"/>
        <end position="131"/>
    </location>
</feature>
<sequence length="305" mass="33206">MEWVIALVTLTAMEIVLGIDNIVFISILCGKLPSAQRAMARTIGLGLAMGTRILLLLSLTWVLGLTQPIFYLTDLGIPASLVETEEQTKFRLATENDVESPAPSDDSLDSQEETDPHTEEGTLSHSSHGHDEHNINSVSWRDLILLLGGLFLIANSVVEIHHKIEGEGDSHSAQNTGNFWTVIVQIGILDIIFSLDSVITAIGMTDHINIMILAVIIAILVMMLFAGIIEGFVEKYPTIKILALSFLILIGVLLVAEGIGTPVNKGYIYFAMAFSLAVELVNMQIRGGRGVPTTSMELIDEDKDQ</sequence>
<evidence type="ECO:0000256" key="5">
    <source>
        <dbReference type="ARBA" id="ARBA00023136"/>
    </source>
</evidence>
<dbReference type="RefSeq" id="WP_146512273.1">
    <property type="nucleotide sequence ID" value="NZ_SIHI01000053.1"/>
</dbReference>
<protein>
    <submittedName>
        <fullName evidence="8">Integral membrane protein TerC family protein</fullName>
    </submittedName>
</protein>
<feature type="transmembrane region" description="Helical" evidence="7">
    <location>
        <begin position="138"/>
        <end position="158"/>
    </location>
</feature>
<dbReference type="GO" id="GO:0016020">
    <property type="term" value="C:membrane"/>
    <property type="evidence" value="ECO:0007669"/>
    <property type="project" value="UniProtKB-SubCell"/>
</dbReference>
<keyword evidence="9" id="KW-1185">Reference proteome</keyword>
<feature type="transmembrane region" description="Helical" evidence="7">
    <location>
        <begin position="179"/>
        <end position="202"/>
    </location>
</feature>
<dbReference type="PANTHER" id="PTHR30238">
    <property type="entry name" value="MEMBRANE BOUND PREDICTED REDOX MODULATOR"/>
    <property type="match status" value="1"/>
</dbReference>
<dbReference type="OrthoDB" id="9806211at2"/>
<evidence type="ECO:0000256" key="3">
    <source>
        <dbReference type="ARBA" id="ARBA00022692"/>
    </source>
</evidence>
<comment type="caution">
    <text evidence="8">The sequence shown here is derived from an EMBL/GenBank/DDBJ whole genome shotgun (WGS) entry which is preliminary data.</text>
</comment>
<evidence type="ECO:0000256" key="1">
    <source>
        <dbReference type="ARBA" id="ARBA00004141"/>
    </source>
</evidence>
<dbReference type="PANTHER" id="PTHR30238:SF4">
    <property type="entry name" value="SLL1022 PROTEIN"/>
    <property type="match status" value="1"/>
</dbReference>
<feature type="transmembrane region" description="Helical" evidence="7">
    <location>
        <begin position="208"/>
        <end position="229"/>
    </location>
</feature>
<evidence type="ECO:0000256" key="7">
    <source>
        <dbReference type="SAM" id="Phobius"/>
    </source>
</evidence>
<feature type="transmembrane region" description="Helical" evidence="7">
    <location>
        <begin position="241"/>
        <end position="260"/>
    </location>
</feature>
<evidence type="ECO:0000256" key="6">
    <source>
        <dbReference type="SAM" id="MobiDB-lite"/>
    </source>
</evidence>
<evidence type="ECO:0000256" key="4">
    <source>
        <dbReference type="ARBA" id="ARBA00022989"/>
    </source>
</evidence>
<keyword evidence="4 7" id="KW-1133">Transmembrane helix</keyword>
<dbReference type="EMBL" id="SIHI01000053">
    <property type="protein sequence ID" value="TWT40183.1"/>
    <property type="molecule type" value="Genomic_DNA"/>
</dbReference>
<reference evidence="8 9" key="1">
    <citation type="submission" date="2019-02" db="EMBL/GenBank/DDBJ databases">
        <title>Deep-cultivation of Planctomycetes and their phenomic and genomic characterization uncovers novel biology.</title>
        <authorList>
            <person name="Wiegand S."/>
            <person name="Jogler M."/>
            <person name="Boedeker C."/>
            <person name="Pinto D."/>
            <person name="Vollmers J."/>
            <person name="Rivas-Marin E."/>
            <person name="Kohn T."/>
            <person name="Peeters S.H."/>
            <person name="Heuer A."/>
            <person name="Rast P."/>
            <person name="Oberbeckmann S."/>
            <person name="Bunk B."/>
            <person name="Jeske O."/>
            <person name="Meyerdierks A."/>
            <person name="Storesund J.E."/>
            <person name="Kallscheuer N."/>
            <person name="Luecker S."/>
            <person name="Lage O.M."/>
            <person name="Pohl T."/>
            <person name="Merkel B.J."/>
            <person name="Hornburger P."/>
            <person name="Mueller R.-W."/>
            <person name="Bruemmer F."/>
            <person name="Labrenz M."/>
            <person name="Spormann A.M."/>
            <person name="Op Den Camp H."/>
            <person name="Overmann J."/>
            <person name="Amann R."/>
            <person name="Jetten M.S.M."/>
            <person name="Mascher T."/>
            <person name="Medema M.H."/>
            <person name="Devos D.P."/>
            <person name="Kaster A.-K."/>
            <person name="Ovreas L."/>
            <person name="Rohde M."/>
            <person name="Galperin M.Y."/>
            <person name="Jogler C."/>
        </authorList>
    </citation>
    <scope>NUCLEOTIDE SEQUENCE [LARGE SCALE GENOMIC DNA]</scope>
    <source>
        <strain evidence="8 9">KOR42</strain>
    </source>
</reference>
<comment type="subcellular location">
    <subcellularLocation>
        <location evidence="1">Membrane</location>
        <topology evidence="1">Multi-pass membrane protein</topology>
    </subcellularLocation>
</comment>
<feature type="transmembrane region" description="Helical" evidence="7">
    <location>
        <begin position="6"/>
        <end position="30"/>
    </location>
</feature>